<dbReference type="Gene3D" id="3.30.479.20">
    <property type="entry name" value="Elongation factor Ts, dimerisation domain"/>
    <property type="match status" value="2"/>
</dbReference>
<dbReference type="Pfam" id="PF00889">
    <property type="entry name" value="EF_TS"/>
    <property type="match status" value="1"/>
</dbReference>
<dbReference type="PROSITE" id="PS01127">
    <property type="entry name" value="EF_TS_2"/>
    <property type="match status" value="1"/>
</dbReference>
<dbReference type="InterPro" id="IPR036402">
    <property type="entry name" value="EF-Ts_dimer_sf"/>
</dbReference>
<dbReference type="AlphaFoldDB" id="A0A061A982"/>
<dbReference type="InterPro" id="IPR014039">
    <property type="entry name" value="Transl_elong_EFTs/EF1B_dimer"/>
</dbReference>
<dbReference type="InterPro" id="IPR018101">
    <property type="entry name" value="Transl_elong_Ts_CS"/>
</dbReference>
<keyword evidence="4 7" id="KW-0251">Elongation factor</keyword>
<evidence type="ECO:0000256" key="1">
    <source>
        <dbReference type="ARBA" id="ARBA00005532"/>
    </source>
</evidence>
<evidence type="ECO:0000313" key="11">
    <source>
        <dbReference type="EMBL" id="CDR30408.1"/>
    </source>
</evidence>
<dbReference type="InterPro" id="IPR009060">
    <property type="entry name" value="UBA-like_sf"/>
</dbReference>
<dbReference type="InterPro" id="IPR001816">
    <property type="entry name" value="Transl_elong_EFTs/EF1B"/>
</dbReference>
<proteinExistence type="inferred from homology"/>
<accession>A0A061A982</accession>
<dbReference type="RefSeq" id="WP_045748962.1">
    <property type="nucleotide sequence ID" value="NZ_FUZK01000002.1"/>
</dbReference>
<dbReference type="PATRIC" id="fig|35623.3.peg.335"/>
<feature type="region of interest" description="Involved in Mg(2+) ion dislocation from EF-Tu" evidence="7">
    <location>
        <begin position="79"/>
        <end position="82"/>
    </location>
</feature>
<organism evidence="11 12">
    <name type="scientific">Acholeplasma oculi</name>
    <dbReference type="NCBI Taxonomy" id="35623"/>
    <lineage>
        <taxon>Bacteria</taxon>
        <taxon>Bacillati</taxon>
        <taxon>Mycoplasmatota</taxon>
        <taxon>Mollicutes</taxon>
        <taxon>Acholeplasmatales</taxon>
        <taxon>Acholeplasmataceae</taxon>
        <taxon>Acholeplasma</taxon>
    </lineage>
</organism>
<evidence type="ECO:0000256" key="4">
    <source>
        <dbReference type="ARBA" id="ARBA00022768"/>
    </source>
</evidence>
<dbReference type="GO" id="GO:0005737">
    <property type="term" value="C:cytoplasm"/>
    <property type="evidence" value="ECO:0007669"/>
    <property type="project" value="UniProtKB-SubCell"/>
</dbReference>
<dbReference type="Gene3D" id="1.10.286.20">
    <property type="match status" value="1"/>
</dbReference>
<comment type="similarity">
    <text evidence="1 7 8">Belongs to the EF-Ts family.</text>
</comment>
<evidence type="ECO:0000259" key="10">
    <source>
        <dbReference type="Pfam" id="PF00889"/>
    </source>
</evidence>
<dbReference type="PANTHER" id="PTHR11741:SF0">
    <property type="entry name" value="ELONGATION FACTOR TS, MITOCHONDRIAL"/>
    <property type="match status" value="1"/>
</dbReference>
<keyword evidence="12" id="KW-1185">Reference proteome</keyword>
<dbReference type="OrthoDB" id="9808348at2"/>
<dbReference type="InParanoid" id="A0A061A982"/>
<sequence length="296" mass="32494">MAITAAMVKELRDKTGAGMLDCKKALEETNGDVNLAIDYLREKGIAKAAKKADRIAAEGLTSVLIKGNDALLFELNSETDFVAKNDQFLALLEKLGALLIDSNVQTAEEALKLVNAEGLSVEQLLLGATATIGEKISLRRLVRKTKKDSEGFGSYAHMGGKISVLTILEKEDATVAKDLAMHITVFKPRFLKREDVDQETVAHETKIITEMMANDESLANKPEKVLQGILQGKLSKVLQEFVLVEQAYVKDPAIKVKDYLKSNNNQIVDYVRLEVGEGIEKVESDFAAEVMAQVKK</sequence>
<evidence type="ECO:0000256" key="6">
    <source>
        <dbReference type="ARBA" id="ARBA00025453"/>
    </source>
</evidence>
<comment type="function">
    <text evidence="6 7 8">Associates with the EF-Tu.GDP complex and induces the exchange of GDP to GTP. It remains bound to the aminoacyl-tRNA.EF-Tu.GTP complex up to the GTP hydrolysis stage on the ribosome.</text>
</comment>
<evidence type="ECO:0000256" key="7">
    <source>
        <dbReference type="HAMAP-Rule" id="MF_00050"/>
    </source>
</evidence>
<evidence type="ECO:0000256" key="3">
    <source>
        <dbReference type="ARBA" id="ARBA00022490"/>
    </source>
</evidence>
<dbReference type="GO" id="GO:0003746">
    <property type="term" value="F:translation elongation factor activity"/>
    <property type="evidence" value="ECO:0007669"/>
    <property type="project" value="UniProtKB-UniRule"/>
</dbReference>
<keyword evidence="3 7" id="KW-0963">Cytoplasm</keyword>
<dbReference type="CDD" id="cd14275">
    <property type="entry name" value="UBA_EF-Ts"/>
    <property type="match status" value="1"/>
</dbReference>
<evidence type="ECO:0000256" key="5">
    <source>
        <dbReference type="ARBA" id="ARBA00022917"/>
    </source>
</evidence>
<reference evidence="12" key="1">
    <citation type="submission" date="2014-05" db="EMBL/GenBank/DDBJ databases">
        <authorList>
            <person name="Kube M."/>
        </authorList>
    </citation>
    <scope>NUCLEOTIDE SEQUENCE [LARGE SCALE GENOMIC DNA]</scope>
</reference>
<feature type="domain" description="Translation elongation factor EFTs/EF1B dimerisation" evidence="10">
    <location>
        <begin position="70"/>
        <end position="277"/>
    </location>
</feature>
<dbReference type="Proteomes" id="UP000032434">
    <property type="component" value="Chromosome 1"/>
</dbReference>
<name>A0A061A982_9MOLU</name>
<dbReference type="HOGENOM" id="CLU_047155_0_2_14"/>
<dbReference type="SUPFAM" id="SSF54713">
    <property type="entry name" value="Elongation factor Ts (EF-Ts), dimerisation domain"/>
    <property type="match status" value="2"/>
</dbReference>
<evidence type="ECO:0000313" key="12">
    <source>
        <dbReference type="Proteomes" id="UP000032434"/>
    </source>
</evidence>
<comment type="subcellular location">
    <subcellularLocation>
        <location evidence="7 9">Cytoplasm</location>
    </subcellularLocation>
</comment>
<dbReference type="Gene3D" id="1.10.8.10">
    <property type="entry name" value="DNA helicase RuvA subunit, C-terminal domain"/>
    <property type="match status" value="1"/>
</dbReference>
<dbReference type="PANTHER" id="PTHR11741">
    <property type="entry name" value="ELONGATION FACTOR TS"/>
    <property type="match status" value="1"/>
</dbReference>
<evidence type="ECO:0000256" key="9">
    <source>
        <dbReference type="RuleBase" id="RU000643"/>
    </source>
</evidence>
<dbReference type="NCBIfam" id="TIGR00116">
    <property type="entry name" value="tsf"/>
    <property type="match status" value="1"/>
</dbReference>
<dbReference type="STRING" id="35623.Aocu_03350"/>
<keyword evidence="5 7" id="KW-0648">Protein biosynthesis</keyword>
<dbReference type="KEGG" id="aoc:Aocu_03350"/>
<gene>
    <name evidence="7 11" type="primary">tsf</name>
    <name evidence="11" type="ORF">Aocu_03350</name>
</gene>
<protein>
    <recommendedName>
        <fullName evidence="2 7">Elongation factor Ts</fullName>
        <shortName evidence="7">EF-Ts</shortName>
    </recommendedName>
</protein>
<dbReference type="FunCoup" id="A0A061A982">
    <property type="interactions" value="330"/>
</dbReference>
<dbReference type="SUPFAM" id="SSF46934">
    <property type="entry name" value="UBA-like"/>
    <property type="match status" value="1"/>
</dbReference>
<dbReference type="EMBL" id="LK028559">
    <property type="protein sequence ID" value="CDR30408.1"/>
    <property type="molecule type" value="Genomic_DNA"/>
</dbReference>
<evidence type="ECO:0000256" key="8">
    <source>
        <dbReference type="RuleBase" id="RU000642"/>
    </source>
</evidence>
<dbReference type="HAMAP" id="MF_00050">
    <property type="entry name" value="EF_Ts"/>
    <property type="match status" value="1"/>
</dbReference>
<evidence type="ECO:0000256" key="2">
    <source>
        <dbReference type="ARBA" id="ARBA00016956"/>
    </source>
</evidence>
<dbReference type="FunFam" id="1.10.8.10:FF:000001">
    <property type="entry name" value="Elongation factor Ts"/>
    <property type="match status" value="1"/>
</dbReference>
<dbReference type="PROSITE" id="PS01126">
    <property type="entry name" value="EF_TS_1"/>
    <property type="match status" value="1"/>
</dbReference>